<organism evidence="2 3">
    <name type="scientific">Chitinophaga barathri</name>
    <dbReference type="NCBI Taxonomy" id="1647451"/>
    <lineage>
        <taxon>Bacteria</taxon>
        <taxon>Pseudomonadati</taxon>
        <taxon>Bacteroidota</taxon>
        <taxon>Chitinophagia</taxon>
        <taxon>Chitinophagales</taxon>
        <taxon>Chitinophagaceae</taxon>
        <taxon>Chitinophaga</taxon>
    </lineage>
</organism>
<evidence type="ECO:0000313" key="3">
    <source>
        <dbReference type="Proteomes" id="UP000279089"/>
    </source>
</evidence>
<reference evidence="3" key="1">
    <citation type="submission" date="2018-11" db="EMBL/GenBank/DDBJ databases">
        <title>Chitinophaga lutea sp.nov., isolate from arsenic contaminated soil.</title>
        <authorList>
            <person name="Zong Y."/>
        </authorList>
    </citation>
    <scope>NUCLEOTIDE SEQUENCE [LARGE SCALE GENOMIC DNA]</scope>
    <source>
        <strain evidence="3">YLT18</strain>
    </source>
</reference>
<dbReference type="AlphaFoldDB" id="A0A3N4MDK5"/>
<dbReference type="PANTHER" id="PTHR43162">
    <property type="match status" value="1"/>
</dbReference>
<feature type="domain" description="NmrA-like" evidence="1">
    <location>
        <begin position="39"/>
        <end position="282"/>
    </location>
</feature>
<dbReference type="Proteomes" id="UP000279089">
    <property type="component" value="Unassembled WGS sequence"/>
</dbReference>
<gene>
    <name evidence="2" type="ORF">EG028_10105</name>
</gene>
<dbReference type="OrthoDB" id="9780595at2"/>
<keyword evidence="3" id="KW-1185">Reference proteome</keyword>
<accession>A0A3N4MDK5</accession>
<dbReference type="PANTHER" id="PTHR43162:SF1">
    <property type="entry name" value="PRESTALK A DIFFERENTIATION PROTEIN A"/>
    <property type="match status" value="1"/>
</dbReference>
<sequence>MKPYTNNCTPSHLKNSPVSISNFFTHNCNNFYNIKYINMSQTILVLGATGLAGKELVKILADKNVQVKAATRQPEKFRSPAPNVTPVHLVQEDPATFAPALAGVDKVFLSALPLDADAFKKLVPFVDEAKKAGVKKIVFLSALGVEHHDSAPLRQIEVYVQQSGIPYGIVRPNFFMENFSEGPFSGPVKETNQIILAADDAVYSMISTVDIAAVAAELLLNDTLNNRELTLTGPVAISNHEAADIITRHAGKTVSYLPISEADLLSGIKAQGAPDSVGQYLAMLMASVRSGANAVVTSAVKDITGREPRSFDTFAQVNAGNF</sequence>
<dbReference type="InterPro" id="IPR051604">
    <property type="entry name" value="Ergot_Alk_Oxidoreductase"/>
</dbReference>
<evidence type="ECO:0000259" key="1">
    <source>
        <dbReference type="Pfam" id="PF05368"/>
    </source>
</evidence>
<dbReference type="InterPro" id="IPR008030">
    <property type="entry name" value="NmrA-like"/>
</dbReference>
<dbReference type="InterPro" id="IPR036291">
    <property type="entry name" value="NAD(P)-bd_dom_sf"/>
</dbReference>
<name>A0A3N4MDK5_9BACT</name>
<comment type="caution">
    <text evidence="2">The sequence shown here is derived from an EMBL/GenBank/DDBJ whole genome shotgun (WGS) entry which is preliminary data.</text>
</comment>
<dbReference type="Pfam" id="PF05368">
    <property type="entry name" value="NmrA"/>
    <property type="match status" value="1"/>
</dbReference>
<protein>
    <submittedName>
        <fullName evidence="2">SDR family oxidoreductase</fullName>
    </submittedName>
</protein>
<dbReference type="Gene3D" id="3.90.25.10">
    <property type="entry name" value="UDP-galactose 4-epimerase, domain 1"/>
    <property type="match status" value="1"/>
</dbReference>
<dbReference type="EMBL" id="RMBX01000004">
    <property type="protein sequence ID" value="RPD41648.1"/>
    <property type="molecule type" value="Genomic_DNA"/>
</dbReference>
<dbReference type="CDD" id="cd05269">
    <property type="entry name" value="TMR_SDR_a"/>
    <property type="match status" value="1"/>
</dbReference>
<dbReference type="Gene3D" id="3.40.50.720">
    <property type="entry name" value="NAD(P)-binding Rossmann-like Domain"/>
    <property type="match status" value="1"/>
</dbReference>
<dbReference type="SUPFAM" id="SSF51735">
    <property type="entry name" value="NAD(P)-binding Rossmann-fold domains"/>
    <property type="match status" value="1"/>
</dbReference>
<proteinExistence type="predicted"/>
<evidence type="ECO:0000313" key="2">
    <source>
        <dbReference type="EMBL" id="RPD41648.1"/>
    </source>
</evidence>